<reference evidence="1" key="1">
    <citation type="submission" date="2022-12" db="EMBL/GenBank/DDBJ databases">
        <authorList>
            <person name="Krivoruchko A.V."/>
            <person name="Elkin A."/>
        </authorList>
    </citation>
    <scope>NUCLEOTIDE SEQUENCE</scope>
    <source>
        <strain evidence="1">IEGM 249</strain>
    </source>
</reference>
<proteinExistence type="predicted"/>
<comment type="caution">
    <text evidence="1">The sequence shown here is derived from an EMBL/GenBank/DDBJ whole genome shotgun (WGS) entry which is preliminary data.</text>
</comment>
<dbReference type="EMBL" id="JAPWIS010000029">
    <property type="protein sequence ID" value="MCZ4589161.1"/>
    <property type="molecule type" value="Genomic_DNA"/>
</dbReference>
<gene>
    <name evidence="1" type="ORF">O4328_36875</name>
</gene>
<evidence type="ECO:0000313" key="1">
    <source>
        <dbReference type="EMBL" id="MCZ4589161.1"/>
    </source>
</evidence>
<organism evidence="1 2">
    <name type="scientific">Rhodococcus opacus</name>
    <name type="common">Nocardia opaca</name>
    <dbReference type="NCBI Taxonomy" id="37919"/>
    <lineage>
        <taxon>Bacteria</taxon>
        <taxon>Bacillati</taxon>
        <taxon>Actinomycetota</taxon>
        <taxon>Actinomycetes</taxon>
        <taxon>Mycobacteriales</taxon>
        <taxon>Nocardiaceae</taxon>
        <taxon>Rhodococcus</taxon>
    </lineage>
</organism>
<dbReference type="RefSeq" id="WP_269592408.1">
    <property type="nucleotide sequence ID" value="NZ_JAPWIS010000029.1"/>
</dbReference>
<keyword evidence="2" id="KW-1185">Reference proteome</keyword>
<accession>A0ABT4NP56</accession>
<sequence length="195" mass="20959">MPTSYFRPIAVIDEVGAIGRIGIWHVDVGHTAAVGAPMPRMAGAWGYSLEELDPEKVRSLIAGRFIVLAGDTDLLERLEIPNLGIVDVAGTVDGARAEISKLQDAFDTHAAGSRTKLTAPDWPEVPDPVEVAASVPMYPSSDERTGQAYPLARGFEKLANAWEQVEKQRVQRPFLKPLGGDALRPLPLVTVGTPA</sequence>
<name>A0ABT4NP56_RHOOP</name>
<protein>
    <submittedName>
        <fullName evidence="1">Uncharacterized protein</fullName>
    </submittedName>
</protein>
<evidence type="ECO:0000313" key="2">
    <source>
        <dbReference type="Proteomes" id="UP001066327"/>
    </source>
</evidence>
<dbReference type="Proteomes" id="UP001066327">
    <property type="component" value="Unassembled WGS sequence"/>
</dbReference>